<gene>
    <name evidence="1" type="ORF">BDD16_002413</name>
</gene>
<dbReference type="Proteomes" id="UP000518288">
    <property type="component" value="Unassembled WGS sequence"/>
</dbReference>
<evidence type="ECO:0000313" key="2">
    <source>
        <dbReference type="Proteomes" id="UP000518288"/>
    </source>
</evidence>
<dbReference type="AlphaFoldDB" id="A0A7Y9QXT7"/>
<keyword evidence="2" id="KW-1185">Reference proteome</keyword>
<protein>
    <submittedName>
        <fullName evidence="1">Uncharacterized protein</fullName>
    </submittedName>
</protein>
<evidence type="ECO:0000313" key="1">
    <source>
        <dbReference type="EMBL" id="NYG33427.1"/>
    </source>
</evidence>
<name>A0A7Y9QXT7_9BURK</name>
<accession>A0A7Y9QXT7</accession>
<proteinExistence type="predicted"/>
<organism evidence="1 2">
    <name type="scientific">Sphaerotilus montanus</name>
    <dbReference type="NCBI Taxonomy" id="522889"/>
    <lineage>
        <taxon>Bacteria</taxon>
        <taxon>Pseudomonadati</taxon>
        <taxon>Pseudomonadota</taxon>
        <taxon>Betaproteobacteria</taxon>
        <taxon>Burkholderiales</taxon>
        <taxon>Sphaerotilaceae</taxon>
        <taxon>Sphaerotilus</taxon>
    </lineage>
</organism>
<dbReference type="RefSeq" id="WP_179634192.1">
    <property type="nucleotide sequence ID" value="NZ_JACCFH010000001.1"/>
</dbReference>
<comment type="caution">
    <text evidence="1">The sequence shown here is derived from an EMBL/GenBank/DDBJ whole genome shotgun (WGS) entry which is preliminary data.</text>
</comment>
<sequence length="99" mass="10788">MPGDTRPPTVRADVLALVGLNDQEISRLSGRVAVLRRQGYSLADAEQIADRLLVRDRTGSDMRACVECARLIGRRCAGGEMVGPPHELRRCARFAARSG</sequence>
<dbReference type="EMBL" id="JACCFH010000001">
    <property type="protein sequence ID" value="NYG33427.1"/>
    <property type="molecule type" value="Genomic_DNA"/>
</dbReference>
<reference evidence="1 2" key="1">
    <citation type="submission" date="2020-07" db="EMBL/GenBank/DDBJ databases">
        <title>Genomic Encyclopedia of Archaeal and Bacterial Type Strains, Phase II (KMG-II): from individual species to whole genera.</title>
        <authorList>
            <person name="Goeker M."/>
        </authorList>
    </citation>
    <scope>NUCLEOTIDE SEQUENCE [LARGE SCALE GENOMIC DNA]</scope>
    <source>
        <strain evidence="1 2">DSM 21226</strain>
    </source>
</reference>